<dbReference type="InterPro" id="IPR052945">
    <property type="entry name" value="Mitotic_Regulator"/>
</dbReference>
<accession>A0A3S0JYF3</accession>
<gene>
    <name evidence="1" type="ORF">EKG39_13390</name>
</gene>
<dbReference type="SMART" id="SM00671">
    <property type="entry name" value="SEL1"/>
    <property type="match status" value="3"/>
</dbReference>
<protein>
    <submittedName>
        <fullName evidence="1">Sel1 repeat family protein</fullName>
    </submittedName>
</protein>
<name>A0A3S0JYF3_9GAMM</name>
<dbReference type="SUPFAM" id="SSF81901">
    <property type="entry name" value="HCP-like"/>
    <property type="match status" value="1"/>
</dbReference>
<dbReference type="Pfam" id="PF08238">
    <property type="entry name" value="Sel1"/>
    <property type="match status" value="3"/>
</dbReference>
<dbReference type="OrthoDB" id="6270569at2"/>
<comment type="caution">
    <text evidence="1">The sequence shown here is derived from an EMBL/GenBank/DDBJ whole genome shotgun (WGS) entry which is preliminary data.</text>
</comment>
<dbReference type="Gene3D" id="1.25.40.10">
    <property type="entry name" value="Tetratricopeptide repeat domain"/>
    <property type="match status" value="1"/>
</dbReference>
<dbReference type="InterPro" id="IPR011990">
    <property type="entry name" value="TPR-like_helical_dom_sf"/>
</dbReference>
<dbReference type="AlphaFoldDB" id="A0A3S0JYF3"/>
<reference evidence="1 2" key="1">
    <citation type="submission" date="2018-12" db="EMBL/GenBank/DDBJ databases">
        <authorList>
            <person name="Yu L."/>
        </authorList>
    </citation>
    <scope>NUCLEOTIDE SEQUENCE [LARGE SCALE GENOMIC DNA]</scope>
    <source>
        <strain evidence="1 2">HAW-EB5</strain>
    </source>
</reference>
<keyword evidence="2" id="KW-1185">Reference proteome</keyword>
<dbReference type="EMBL" id="RXNV01000005">
    <property type="protein sequence ID" value="RTR31701.1"/>
    <property type="molecule type" value="Genomic_DNA"/>
</dbReference>
<proteinExistence type="predicted"/>
<dbReference type="PANTHER" id="PTHR43628:SF1">
    <property type="entry name" value="CHITIN SYNTHASE REGULATORY FACTOR 2-RELATED"/>
    <property type="match status" value="1"/>
</dbReference>
<dbReference type="Proteomes" id="UP000282060">
    <property type="component" value="Unassembled WGS sequence"/>
</dbReference>
<dbReference type="PANTHER" id="PTHR43628">
    <property type="entry name" value="ACTIVATOR OF C KINASE PROTEIN 1-RELATED"/>
    <property type="match status" value="1"/>
</dbReference>
<organism evidence="1 2">
    <name type="scientific">Shewanella atlantica</name>
    <dbReference type="NCBI Taxonomy" id="271099"/>
    <lineage>
        <taxon>Bacteria</taxon>
        <taxon>Pseudomonadati</taxon>
        <taxon>Pseudomonadota</taxon>
        <taxon>Gammaproteobacteria</taxon>
        <taxon>Alteromonadales</taxon>
        <taxon>Shewanellaceae</taxon>
        <taxon>Shewanella</taxon>
    </lineage>
</organism>
<dbReference type="InterPro" id="IPR006597">
    <property type="entry name" value="Sel1-like"/>
</dbReference>
<evidence type="ECO:0000313" key="1">
    <source>
        <dbReference type="EMBL" id="RTR31701.1"/>
    </source>
</evidence>
<sequence length="279" mass="31425">MKGFIYWMAIIVFLIAGYTPGTARASNHLQACDTAECKEYFTAYRILTRRGHSEAMATLGELYYAGYGTEKNTEQALKWFRRAAKYGITSAQYKAGVLYLQDSDFQDVEKGVSLIKKATKYDFSPACFVLGKIYLDGRFIPQDIPQADKWLSAAYKLNNYETIKFAKRLKNSPKTASLELTVLFSLIESDIKVTSAPGSNPPINEMETIVITAPEYTEYFDAEIARLNKSIPDTSSGTGSKIAGRTCSKLWGCSTESDRERIRDVLLNDWGLETIRWRP</sequence>
<dbReference type="RefSeq" id="WP_126506250.1">
    <property type="nucleotide sequence ID" value="NZ_RXNV01000005.1"/>
</dbReference>
<evidence type="ECO:0000313" key="2">
    <source>
        <dbReference type="Proteomes" id="UP000282060"/>
    </source>
</evidence>